<proteinExistence type="predicted"/>
<name>A0ABV3B9D6_9ACTN</name>
<organism evidence="2 3">
    <name type="scientific">Streptomyces neyagawaensis</name>
    <dbReference type="NCBI Taxonomy" id="42238"/>
    <lineage>
        <taxon>Bacteria</taxon>
        <taxon>Bacillati</taxon>
        <taxon>Actinomycetota</taxon>
        <taxon>Actinomycetes</taxon>
        <taxon>Kitasatosporales</taxon>
        <taxon>Streptomycetaceae</taxon>
        <taxon>Streptomyces</taxon>
    </lineage>
</organism>
<protein>
    <submittedName>
        <fullName evidence="2">Uncharacterized protein</fullName>
    </submittedName>
</protein>
<feature type="non-terminal residue" evidence="2">
    <location>
        <position position="1"/>
    </location>
</feature>
<evidence type="ECO:0000313" key="2">
    <source>
        <dbReference type="EMBL" id="MEU6806043.1"/>
    </source>
</evidence>
<dbReference type="EMBL" id="JBEYXT010000262">
    <property type="protein sequence ID" value="MEU6806043.1"/>
    <property type="molecule type" value="Genomic_DNA"/>
</dbReference>
<evidence type="ECO:0000256" key="1">
    <source>
        <dbReference type="SAM" id="MobiDB-lite"/>
    </source>
</evidence>
<accession>A0ABV3B9D6</accession>
<evidence type="ECO:0000313" key="3">
    <source>
        <dbReference type="Proteomes" id="UP001551189"/>
    </source>
</evidence>
<dbReference type="Proteomes" id="UP001551189">
    <property type="component" value="Unassembled WGS sequence"/>
</dbReference>
<comment type="caution">
    <text evidence="2">The sequence shown here is derived from an EMBL/GenBank/DDBJ whole genome shotgun (WGS) entry which is preliminary data.</text>
</comment>
<feature type="compositionally biased region" description="Gly residues" evidence="1">
    <location>
        <begin position="56"/>
        <end position="70"/>
    </location>
</feature>
<feature type="region of interest" description="Disordered" evidence="1">
    <location>
        <begin position="48"/>
        <end position="77"/>
    </location>
</feature>
<gene>
    <name evidence="2" type="ORF">ABZ931_34375</name>
</gene>
<sequence>DGRALGVVEESRCPSVPVGAYVRHQLGWRERAHCCSPRPAAARPRMARAAADGLRGLPGGSGRTGPGGVRPGHPRHG</sequence>
<keyword evidence="3" id="KW-1185">Reference proteome</keyword>
<reference evidence="2 3" key="1">
    <citation type="submission" date="2024-06" db="EMBL/GenBank/DDBJ databases">
        <title>The Natural Products Discovery Center: Release of the First 8490 Sequenced Strains for Exploring Actinobacteria Biosynthetic Diversity.</title>
        <authorList>
            <person name="Kalkreuter E."/>
            <person name="Kautsar S.A."/>
            <person name="Yang D."/>
            <person name="Bader C.D."/>
            <person name="Teijaro C.N."/>
            <person name="Fluegel L."/>
            <person name="Davis C.M."/>
            <person name="Simpson J.R."/>
            <person name="Lauterbach L."/>
            <person name="Steele A.D."/>
            <person name="Gui C."/>
            <person name="Meng S."/>
            <person name="Li G."/>
            <person name="Viehrig K."/>
            <person name="Ye F."/>
            <person name="Su P."/>
            <person name="Kiefer A.F."/>
            <person name="Nichols A."/>
            <person name="Cepeda A.J."/>
            <person name="Yan W."/>
            <person name="Fan B."/>
            <person name="Jiang Y."/>
            <person name="Adhikari A."/>
            <person name="Zheng C.-J."/>
            <person name="Schuster L."/>
            <person name="Cowan T.M."/>
            <person name="Smanski M.J."/>
            <person name="Chevrette M.G."/>
            <person name="De Carvalho L.P.S."/>
            <person name="Shen B."/>
        </authorList>
    </citation>
    <scope>NUCLEOTIDE SEQUENCE [LARGE SCALE GENOMIC DNA]</scope>
    <source>
        <strain evidence="2 3">NPDC046851</strain>
    </source>
</reference>